<protein>
    <submittedName>
        <fullName evidence="2">Uncharacterized protein</fullName>
    </submittedName>
</protein>
<gene>
    <name evidence="2" type="ORF">Tcan_07133</name>
</gene>
<dbReference type="Proteomes" id="UP000031036">
    <property type="component" value="Unassembled WGS sequence"/>
</dbReference>
<keyword evidence="3" id="KW-1185">Reference proteome</keyword>
<feature type="region of interest" description="Disordered" evidence="1">
    <location>
        <begin position="1"/>
        <end position="62"/>
    </location>
</feature>
<comment type="caution">
    <text evidence="2">The sequence shown here is derived from an EMBL/GenBank/DDBJ whole genome shotgun (WGS) entry which is preliminary data.</text>
</comment>
<sequence>TMAPCSRKRRAIREHVYSPDDDGSNHEHWQHSSRRRISRARRRHRQSPTQSSQSNSYRTDSAISESKEAALFTKAIRQLPKKLVVELPCGTIKKIADMLQSEDDETKPVQIIIYASDMRPAAYGAGASRPIPVERPLRCRINSRRSSRYGNHKSSRVNRSRRSCCSFKRSSHHH</sequence>
<feature type="compositionally biased region" description="Basic residues" evidence="1">
    <location>
        <begin position="142"/>
        <end position="162"/>
    </location>
</feature>
<feature type="non-terminal residue" evidence="2">
    <location>
        <position position="1"/>
    </location>
</feature>
<proteinExistence type="predicted"/>
<dbReference type="EMBL" id="JPKZ01001548">
    <property type="protein sequence ID" value="KHN81261.1"/>
    <property type="molecule type" value="Genomic_DNA"/>
</dbReference>
<feature type="compositionally biased region" description="Basic residues" evidence="1">
    <location>
        <begin position="1"/>
        <end position="12"/>
    </location>
</feature>
<reference evidence="2 3" key="1">
    <citation type="submission" date="2014-11" db="EMBL/GenBank/DDBJ databases">
        <title>Genetic blueprint of the zoonotic pathogen Toxocara canis.</title>
        <authorList>
            <person name="Zhu X.-Q."/>
            <person name="Korhonen P.K."/>
            <person name="Cai H."/>
            <person name="Young N.D."/>
            <person name="Nejsum P."/>
            <person name="von Samson-Himmelstjerna G."/>
            <person name="Boag P.R."/>
            <person name="Tan P."/>
            <person name="Li Q."/>
            <person name="Min J."/>
            <person name="Yang Y."/>
            <person name="Wang X."/>
            <person name="Fang X."/>
            <person name="Hall R.S."/>
            <person name="Hofmann A."/>
            <person name="Sternberg P.W."/>
            <person name="Jex A.R."/>
            <person name="Gasser R.B."/>
        </authorList>
    </citation>
    <scope>NUCLEOTIDE SEQUENCE [LARGE SCALE GENOMIC DNA]</scope>
    <source>
        <strain evidence="2">PN_DK_2014</strain>
    </source>
</reference>
<accession>A0A0B2VCM9</accession>
<dbReference type="OrthoDB" id="5854261at2759"/>
<evidence type="ECO:0000256" key="1">
    <source>
        <dbReference type="SAM" id="MobiDB-lite"/>
    </source>
</evidence>
<evidence type="ECO:0000313" key="2">
    <source>
        <dbReference type="EMBL" id="KHN81261.1"/>
    </source>
</evidence>
<evidence type="ECO:0000313" key="3">
    <source>
        <dbReference type="Proteomes" id="UP000031036"/>
    </source>
</evidence>
<feature type="region of interest" description="Disordered" evidence="1">
    <location>
        <begin position="142"/>
        <end position="174"/>
    </location>
</feature>
<feature type="compositionally biased region" description="Basic and acidic residues" evidence="1">
    <location>
        <begin position="13"/>
        <end position="30"/>
    </location>
</feature>
<name>A0A0B2VCM9_TOXCA</name>
<feature type="compositionally biased region" description="Polar residues" evidence="1">
    <location>
        <begin position="48"/>
        <end position="62"/>
    </location>
</feature>
<feature type="compositionally biased region" description="Basic residues" evidence="1">
    <location>
        <begin position="31"/>
        <end position="46"/>
    </location>
</feature>
<dbReference type="AlphaFoldDB" id="A0A0B2VCM9"/>
<organism evidence="2 3">
    <name type="scientific">Toxocara canis</name>
    <name type="common">Canine roundworm</name>
    <dbReference type="NCBI Taxonomy" id="6265"/>
    <lineage>
        <taxon>Eukaryota</taxon>
        <taxon>Metazoa</taxon>
        <taxon>Ecdysozoa</taxon>
        <taxon>Nematoda</taxon>
        <taxon>Chromadorea</taxon>
        <taxon>Rhabditida</taxon>
        <taxon>Spirurina</taxon>
        <taxon>Ascaridomorpha</taxon>
        <taxon>Ascaridoidea</taxon>
        <taxon>Toxocaridae</taxon>
        <taxon>Toxocara</taxon>
    </lineage>
</organism>